<dbReference type="GO" id="GO:0004553">
    <property type="term" value="F:hydrolase activity, hydrolyzing O-glycosyl compounds"/>
    <property type="evidence" value="ECO:0007669"/>
    <property type="project" value="TreeGrafter"/>
</dbReference>
<evidence type="ECO:0000256" key="1">
    <source>
        <dbReference type="SAM" id="MobiDB-lite"/>
    </source>
</evidence>
<reference evidence="2 3" key="1">
    <citation type="journal article" date="2015" name="Antonie Van Leeuwenhoek">
        <title>Streptomyces klenkii sp. nov., isolated from deep marine sediment.</title>
        <authorList>
            <person name="Veyisoglu A."/>
            <person name="Sahin N."/>
        </authorList>
    </citation>
    <scope>NUCLEOTIDE SEQUENCE [LARGE SCALE GENOMIC DNA]</scope>
    <source>
        <strain evidence="2 3">KCTC 29202</strain>
    </source>
</reference>
<feature type="compositionally biased region" description="Basic and acidic residues" evidence="1">
    <location>
        <begin position="227"/>
        <end position="242"/>
    </location>
</feature>
<dbReference type="AlphaFoldDB" id="A0A3B0AHC3"/>
<dbReference type="Proteomes" id="UP000270343">
    <property type="component" value="Unassembled WGS sequence"/>
</dbReference>
<sequence length="458" mass="50594">MSGTGLRRRRPASFPLLGVCGALALAALPLTMSPGKPGGGGPPKAGRRPPAAQPGWGFTHTQYSADHGEPEATRKAGALLSARPQPQNQHIMGWGAENPEPAPGRYDFQALDERVALMRATGATPVLTLCGAPDWMKGGRKGRTDWSRLETAPDRRHYGDFARLAGTIARRYPDIKHFLVWNELKGFYDEDKRRWNYEGYTRLYNLVYAELKKQSPDNLVGGPYVVADHDPPADDREDRSPELRGPWGELDQRSADVIHYWNRHKAGADFVVVDGSSYTREGHETIPDEFAATEKFADVTRWLRNVTGLPVWWAEWYVEPPAEDGRLGGRDGWHEHHRTAVQATALMHLAASGASAAFYWNPQQTGNDCPGCLWSSTHLRDGGQGLPMSRLLSRFAHEFPPGTAFRDVDATAGPGARIQVLADDAAVLVVNTEHHQVAARVAGQKLSLAPYEVRWLTH</sequence>
<dbReference type="SUPFAM" id="SSF51445">
    <property type="entry name" value="(Trans)glycosidases"/>
    <property type="match status" value="1"/>
</dbReference>
<keyword evidence="3" id="KW-1185">Reference proteome</keyword>
<protein>
    <submittedName>
        <fullName evidence="2">Xylan 1,4-beta-xylosidase</fullName>
    </submittedName>
</protein>
<proteinExistence type="predicted"/>
<evidence type="ECO:0000313" key="3">
    <source>
        <dbReference type="Proteomes" id="UP000270343"/>
    </source>
</evidence>
<feature type="region of interest" description="Disordered" evidence="1">
    <location>
        <begin position="34"/>
        <end position="71"/>
    </location>
</feature>
<organism evidence="2 3">
    <name type="scientific">Streptomyces klenkii</name>
    <dbReference type="NCBI Taxonomy" id="1420899"/>
    <lineage>
        <taxon>Bacteria</taxon>
        <taxon>Bacillati</taxon>
        <taxon>Actinomycetota</taxon>
        <taxon>Actinomycetes</taxon>
        <taxon>Kitasatosporales</taxon>
        <taxon>Streptomycetaceae</taxon>
        <taxon>Streptomyces</taxon>
    </lineage>
</organism>
<accession>A0A3B0AHC3</accession>
<feature type="region of interest" description="Disordered" evidence="1">
    <location>
        <begin position="227"/>
        <end position="247"/>
    </location>
</feature>
<name>A0A3B0AHC3_9ACTN</name>
<comment type="caution">
    <text evidence="2">The sequence shown here is derived from an EMBL/GenBank/DDBJ whole genome shotgun (WGS) entry which is preliminary data.</text>
</comment>
<dbReference type="OrthoDB" id="3500494at2"/>
<dbReference type="PANTHER" id="PTHR12631:SF10">
    <property type="entry name" value="BETA-XYLOSIDASE-LIKE PROTEIN-RELATED"/>
    <property type="match status" value="1"/>
</dbReference>
<dbReference type="Gene3D" id="3.20.20.80">
    <property type="entry name" value="Glycosidases"/>
    <property type="match status" value="1"/>
</dbReference>
<dbReference type="PANTHER" id="PTHR12631">
    <property type="entry name" value="ALPHA-L-IDURONIDASE"/>
    <property type="match status" value="1"/>
</dbReference>
<dbReference type="InterPro" id="IPR017853">
    <property type="entry name" value="GH"/>
</dbReference>
<gene>
    <name evidence="2" type="ORF">D7231_33730</name>
</gene>
<dbReference type="InterPro" id="IPR051923">
    <property type="entry name" value="Glycosyl_Hydrolase_39"/>
</dbReference>
<dbReference type="EMBL" id="RBAM01000035">
    <property type="protein sequence ID" value="RKN60009.1"/>
    <property type="molecule type" value="Genomic_DNA"/>
</dbReference>
<evidence type="ECO:0000313" key="2">
    <source>
        <dbReference type="EMBL" id="RKN60009.1"/>
    </source>
</evidence>